<dbReference type="EMBL" id="DYXD01000241">
    <property type="protein sequence ID" value="HJF08651.1"/>
    <property type="molecule type" value="Genomic_DNA"/>
</dbReference>
<evidence type="ECO:0000313" key="2">
    <source>
        <dbReference type="EMBL" id="HJF08651.1"/>
    </source>
</evidence>
<sequence length="163" mass="18396">MKKQRTFYIDLVLAAICLLTLITGLIIHAAGHGIVQSNVKIWRVAHIVWGVLFLILSTGHIRAHRGWYKSLPEKFRQRSKVTVCLSAVYLLTSATGLILILHRENAGTHLGILHYQAGILFGILAIWHLCGRMKILLTMRKNFPLSASHHKAERGKNIFICKD</sequence>
<reference evidence="2" key="2">
    <citation type="submission" date="2021-09" db="EMBL/GenBank/DDBJ databases">
        <authorList>
            <person name="Gilroy R."/>
        </authorList>
    </citation>
    <scope>NUCLEOTIDE SEQUENCE</scope>
    <source>
        <strain evidence="2">CHK165-8395</strain>
    </source>
</reference>
<feature type="transmembrane region" description="Helical" evidence="1">
    <location>
        <begin position="81"/>
        <end position="101"/>
    </location>
</feature>
<evidence type="ECO:0000313" key="3">
    <source>
        <dbReference type="Proteomes" id="UP000718012"/>
    </source>
</evidence>
<name>A0A921K3Z5_9BACT</name>
<feature type="transmembrane region" description="Helical" evidence="1">
    <location>
        <begin position="7"/>
        <end position="29"/>
    </location>
</feature>
<keyword evidence="1" id="KW-0812">Transmembrane</keyword>
<feature type="transmembrane region" description="Helical" evidence="1">
    <location>
        <begin position="41"/>
        <end position="61"/>
    </location>
</feature>
<accession>A0A921K3Z5</accession>
<comment type="caution">
    <text evidence="2">The sequence shown here is derived from an EMBL/GenBank/DDBJ whole genome shotgun (WGS) entry which is preliminary data.</text>
</comment>
<reference evidence="2" key="1">
    <citation type="journal article" date="2021" name="PeerJ">
        <title>Extensive microbial diversity within the chicken gut microbiome revealed by metagenomics and culture.</title>
        <authorList>
            <person name="Gilroy R."/>
            <person name="Ravi A."/>
            <person name="Getino M."/>
            <person name="Pursley I."/>
            <person name="Horton D.L."/>
            <person name="Alikhan N.F."/>
            <person name="Baker D."/>
            <person name="Gharbi K."/>
            <person name="Hall N."/>
            <person name="Watson M."/>
            <person name="Adriaenssens E.M."/>
            <person name="Foster-Nyarko E."/>
            <person name="Jarju S."/>
            <person name="Secka A."/>
            <person name="Antonio M."/>
            <person name="Oren A."/>
            <person name="Chaudhuri R.R."/>
            <person name="La Ragione R."/>
            <person name="Hildebrand F."/>
            <person name="Pallen M.J."/>
        </authorList>
    </citation>
    <scope>NUCLEOTIDE SEQUENCE</scope>
    <source>
        <strain evidence="2">CHK165-8395</strain>
    </source>
</reference>
<keyword evidence="1" id="KW-1133">Transmembrane helix</keyword>
<evidence type="ECO:0008006" key="4">
    <source>
        <dbReference type="Google" id="ProtNLM"/>
    </source>
</evidence>
<feature type="transmembrane region" description="Helical" evidence="1">
    <location>
        <begin position="113"/>
        <end position="131"/>
    </location>
</feature>
<keyword evidence="1" id="KW-0472">Membrane</keyword>
<evidence type="ECO:0000256" key="1">
    <source>
        <dbReference type="SAM" id="Phobius"/>
    </source>
</evidence>
<dbReference type="AlphaFoldDB" id="A0A921K3Z5"/>
<dbReference type="Proteomes" id="UP000718012">
    <property type="component" value="Unassembled WGS sequence"/>
</dbReference>
<organism evidence="2 3">
    <name type="scientific">Phocaeicola coprocola</name>
    <dbReference type="NCBI Taxonomy" id="310298"/>
    <lineage>
        <taxon>Bacteria</taxon>
        <taxon>Pseudomonadati</taxon>
        <taxon>Bacteroidota</taxon>
        <taxon>Bacteroidia</taxon>
        <taxon>Bacteroidales</taxon>
        <taxon>Bacteroidaceae</taxon>
        <taxon>Phocaeicola</taxon>
    </lineage>
</organism>
<gene>
    <name evidence="2" type="ORF">K8U81_10800</name>
</gene>
<proteinExistence type="predicted"/>
<protein>
    <recommendedName>
        <fullName evidence="4">DUF4405 domain-containing protein</fullName>
    </recommendedName>
</protein>